<dbReference type="STRING" id="56804.BAE46_09960"/>
<sequence>MSTLLSYLAFAFSLVCYICAGSLYVQQFFKQSSTLIKYAQPSLMLALIGHLGILFLSTQQHSGEQLSLSFVATMLAWLVTLTMFITHKFIRNLLFLPVVCFVSAFIILIDLFFPATTGITVTMSVGMIAHILLSLVAFGLLSISMLYACQLAYIKHQLKQKSRTMIGGHLPPLQSVERILLQLMSLGTVLLFLALVSGFIFIPNMLTEGYAHKTILSSIALCCYTLCIGLHHFIGLKARSTIIFNFLGLFLLTLGYFGSRLVKDFLLT</sequence>
<reference evidence="3 4" key="1">
    <citation type="journal article" date="2012" name="J. Bacteriol.">
        <title>Genome sequence of proteorhodopsin-containing sea ice bacterium Glaciecola punicea ACAM 611T.</title>
        <authorList>
            <person name="Qin Q.-L."/>
            <person name="Xie B.-B."/>
            <person name="Shu Y.-L."/>
            <person name="Rong J.-C."/>
            <person name="Zhao D.-L."/>
            <person name="Zhang X.-Y."/>
            <person name="Chen X.-L."/>
            <person name="Zhou B.-C."/>
            <person name="Zhanga Y.-Z."/>
        </authorList>
    </citation>
    <scope>NUCLEOTIDE SEQUENCE [LARGE SCALE GENOMIC DNA]</scope>
    <source>
        <strain evidence="3 4">ACAM 611</strain>
    </source>
</reference>
<feature type="transmembrane region" description="Helical" evidence="1">
    <location>
        <begin position="68"/>
        <end position="86"/>
    </location>
</feature>
<dbReference type="PANTHER" id="PTHR38034">
    <property type="entry name" value="INNER MEMBRANE PROTEIN YPJD"/>
    <property type="match status" value="1"/>
</dbReference>
<feature type="transmembrane region" description="Helical" evidence="1">
    <location>
        <begin position="241"/>
        <end position="259"/>
    </location>
</feature>
<evidence type="ECO:0000313" key="4">
    <source>
        <dbReference type="Proteomes" id="UP000053586"/>
    </source>
</evidence>
<comment type="caution">
    <text evidence="3">The sequence shown here is derived from an EMBL/GenBank/DDBJ whole genome shotgun (WGS) entry which is preliminary data.</text>
</comment>
<dbReference type="InterPro" id="IPR052372">
    <property type="entry name" value="YpjD/HemX"/>
</dbReference>
<feature type="domain" description="Cytochrome c assembly protein" evidence="2">
    <location>
        <begin position="67"/>
        <end position="266"/>
    </location>
</feature>
<dbReference type="GO" id="GO:0020037">
    <property type="term" value="F:heme binding"/>
    <property type="evidence" value="ECO:0007669"/>
    <property type="project" value="InterPro"/>
</dbReference>
<dbReference type="eggNOG" id="COG4137">
    <property type="taxonomic scope" value="Bacteria"/>
</dbReference>
<dbReference type="PANTHER" id="PTHR38034:SF1">
    <property type="entry name" value="INNER MEMBRANE PROTEIN YPJD"/>
    <property type="match status" value="1"/>
</dbReference>
<dbReference type="OrthoDB" id="9780793at2"/>
<dbReference type="GO" id="GO:0017004">
    <property type="term" value="P:cytochrome complex assembly"/>
    <property type="evidence" value="ECO:0007669"/>
    <property type="project" value="InterPro"/>
</dbReference>
<feature type="transmembrane region" description="Helical" evidence="1">
    <location>
        <begin position="214"/>
        <end position="234"/>
    </location>
</feature>
<dbReference type="InterPro" id="IPR002541">
    <property type="entry name" value="Cyt_c_assembly"/>
</dbReference>
<evidence type="ECO:0000256" key="1">
    <source>
        <dbReference type="SAM" id="Phobius"/>
    </source>
</evidence>
<gene>
    <name evidence="3" type="ORF">GPUN_1541</name>
</gene>
<dbReference type="EMBL" id="BAET01000014">
    <property type="protein sequence ID" value="GAB55661.1"/>
    <property type="molecule type" value="Genomic_DNA"/>
</dbReference>
<dbReference type="RefSeq" id="WP_006004983.1">
    <property type="nucleotide sequence ID" value="NZ_BAET01000014.1"/>
</dbReference>
<feature type="transmembrane region" description="Helical" evidence="1">
    <location>
        <begin position="127"/>
        <end position="153"/>
    </location>
</feature>
<feature type="transmembrane region" description="Helical" evidence="1">
    <location>
        <begin position="179"/>
        <end position="202"/>
    </location>
</feature>
<keyword evidence="1" id="KW-1133">Transmembrane helix</keyword>
<organism evidence="3 4">
    <name type="scientific">Glaciecola punicea ACAM 611</name>
    <dbReference type="NCBI Taxonomy" id="1121923"/>
    <lineage>
        <taxon>Bacteria</taxon>
        <taxon>Pseudomonadati</taxon>
        <taxon>Pseudomonadota</taxon>
        <taxon>Gammaproteobacteria</taxon>
        <taxon>Alteromonadales</taxon>
        <taxon>Alteromonadaceae</taxon>
        <taxon>Glaciecola</taxon>
    </lineage>
</organism>
<keyword evidence="1" id="KW-0472">Membrane</keyword>
<accession>H5TBI4</accession>
<evidence type="ECO:0000313" key="3">
    <source>
        <dbReference type="EMBL" id="GAB55661.1"/>
    </source>
</evidence>
<name>H5TBI4_9ALTE</name>
<dbReference type="Proteomes" id="UP000053586">
    <property type="component" value="Unassembled WGS sequence"/>
</dbReference>
<feature type="transmembrane region" description="Helical" evidence="1">
    <location>
        <begin position="6"/>
        <end position="26"/>
    </location>
</feature>
<dbReference type="Pfam" id="PF01578">
    <property type="entry name" value="Cytochrom_C_asm"/>
    <property type="match status" value="1"/>
</dbReference>
<evidence type="ECO:0000259" key="2">
    <source>
        <dbReference type="Pfam" id="PF01578"/>
    </source>
</evidence>
<feature type="transmembrane region" description="Helical" evidence="1">
    <location>
        <begin position="93"/>
        <end position="115"/>
    </location>
</feature>
<feature type="transmembrane region" description="Helical" evidence="1">
    <location>
        <begin position="38"/>
        <end position="56"/>
    </location>
</feature>
<proteinExistence type="predicted"/>
<keyword evidence="1" id="KW-0812">Transmembrane</keyword>
<reference evidence="3 4" key="2">
    <citation type="journal article" date="2017" name="Antonie Van Leeuwenhoek">
        <title>Rhizobium rhizosphaerae sp. nov., a novel species isolated from rice rhizosphere.</title>
        <authorList>
            <person name="Zhao J.J."/>
            <person name="Zhang J."/>
            <person name="Zhang R.J."/>
            <person name="Zhang C.W."/>
            <person name="Yin H.Q."/>
            <person name="Zhang X.X."/>
        </authorList>
    </citation>
    <scope>NUCLEOTIDE SEQUENCE [LARGE SCALE GENOMIC DNA]</scope>
    <source>
        <strain evidence="3 4">ACAM 611</strain>
    </source>
</reference>
<dbReference type="AlphaFoldDB" id="H5TBI4"/>
<keyword evidence="4" id="KW-1185">Reference proteome</keyword>
<dbReference type="GO" id="GO:0005886">
    <property type="term" value="C:plasma membrane"/>
    <property type="evidence" value="ECO:0007669"/>
    <property type="project" value="TreeGrafter"/>
</dbReference>
<protein>
    <recommendedName>
        <fullName evidence="2">Cytochrome c assembly protein domain-containing protein</fullName>
    </recommendedName>
</protein>